<dbReference type="AlphaFoldDB" id="A0A9D4DEX0"/>
<sequence>MPRNKSFLVVAAFDFGTTYSGYAYSYTHDKTKVCTNQNWYSGGASSKLASLKTPTSVLLDDKGQFHSFGFDAEDHFAMLAEDQLHAG</sequence>
<dbReference type="InterPro" id="IPR043129">
    <property type="entry name" value="ATPase_NBD"/>
</dbReference>
<gene>
    <name evidence="1" type="ORF">DPMN_182812</name>
</gene>
<reference evidence="1" key="1">
    <citation type="journal article" date="2019" name="bioRxiv">
        <title>The Genome of the Zebra Mussel, Dreissena polymorpha: A Resource for Invasive Species Research.</title>
        <authorList>
            <person name="McCartney M.A."/>
            <person name="Auch B."/>
            <person name="Kono T."/>
            <person name="Mallez S."/>
            <person name="Zhang Y."/>
            <person name="Obille A."/>
            <person name="Becker A."/>
            <person name="Abrahante J.E."/>
            <person name="Garbe J."/>
            <person name="Badalamenti J.P."/>
            <person name="Herman A."/>
            <person name="Mangelson H."/>
            <person name="Liachko I."/>
            <person name="Sullivan S."/>
            <person name="Sone E.D."/>
            <person name="Koren S."/>
            <person name="Silverstein K.A.T."/>
            <person name="Beckman K.B."/>
            <person name="Gohl D.M."/>
        </authorList>
    </citation>
    <scope>NUCLEOTIDE SEQUENCE</scope>
    <source>
        <strain evidence="1">Duluth1</strain>
        <tissue evidence="1">Whole animal</tissue>
    </source>
</reference>
<dbReference type="SUPFAM" id="SSF53067">
    <property type="entry name" value="Actin-like ATPase domain"/>
    <property type="match status" value="1"/>
</dbReference>
<keyword evidence="2" id="KW-1185">Reference proteome</keyword>
<name>A0A9D4DEX0_DREPO</name>
<organism evidence="1 2">
    <name type="scientific">Dreissena polymorpha</name>
    <name type="common">Zebra mussel</name>
    <name type="synonym">Mytilus polymorpha</name>
    <dbReference type="NCBI Taxonomy" id="45954"/>
    <lineage>
        <taxon>Eukaryota</taxon>
        <taxon>Metazoa</taxon>
        <taxon>Spiralia</taxon>
        <taxon>Lophotrochozoa</taxon>
        <taxon>Mollusca</taxon>
        <taxon>Bivalvia</taxon>
        <taxon>Autobranchia</taxon>
        <taxon>Heteroconchia</taxon>
        <taxon>Euheterodonta</taxon>
        <taxon>Imparidentia</taxon>
        <taxon>Neoheterodontei</taxon>
        <taxon>Myida</taxon>
        <taxon>Dreissenoidea</taxon>
        <taxon>Dreissenidae</taxon>
        <taxon>Dreissena</taxon>
    </lineage>
</organism>
<evidence type="ECO:0000313" key="2">
    <source>
        <dbReference type="Proteomes" id="UP000828390"/>
    </source>
</evidence>
<dbReference type="PANTHER" id="PTHR14187">
    <property type="entry name" value="ALPHA KINASE/ELONGATION FACTOR 2 KINASE"/>
    <property type="match status" value="1"/>
</dbReference>
<comment type="caution">
    <text evidence="1">The sequence shown here is derived from an EMBL/GenBank/DDBJ whole genome shotgun (WGS) entry which is preliminary data.</text>
</comment>
<evidence type="ECO:0000313" key="1">
    <source>
        <dbReference type="EMBL" id="KAH3748367.1"/>
    </source>
</evidence>
<protein>
    <submittedName>
        <fullName evidence="1">Uncharacterized protein</fullName>
    </submittedName>
</protein>
<reference evidence="1" key="2">
    <citation type="submission" date="2020-11" db="EMBL/GenBank/DDBJ databases">
        <authorList>
            <person name="McCartney M.A."/>
            <person name="Auch B."/>
            <person name="Kono T."/>
            <person name="Mallez S."/>
            <person name="Becker A."/>
            <person name="Gohl D.M."/>
            <person name="Silverstein K.A.T."/>
            <person name="Koren S."/>
            <person name="Bechman K.B."/>
            <person name="Herman A."/>
            <person name="Abrahante J.E."/>
            <person name="Garbe J."/>
        </authorList>
    </citation>
    <scope>NUCLEOTIDE SEQUENCE</scope>
    <source>
        <strain evidence="1">Duluth1</strain>
        <tissue evidence="1">Whole animal</tissue>
    </source>
</reference>
<dbReference type="Proteomes" id="UP000828390">
    <property type="component" value="Unassembled WGS sequence"/>
</dbReference>
<dbReference type="Gene3D" id="3.30.420.40">
    <property type="match status" value="1"/>
</dbReference>
<dbReference type="EMBL" id="JAIWYP010000010">
    <property type="protein sequence ID" value="KAH3748367.1"/>
    <property type="molecule type" value="Genomic_DNA"/>
</dbReference>
<dbReference type="PANTHER" id="PTHR14187:SF5">
    <property type="entry name" value="HEAT SHOCK 70 KDA PROTEIN 12A"/>
    <property type="match status" value="1"/>
</dbReference>
<proteinExistence type="predicted"/>
<accession>A0A9D4DEX0</accession>